<gene>
    <name evidence="4" type="primary">luxA_5</name>
    <name evidence="4" type="ORF">DWB77_05147</name>
</gene>
<proteinExistence type="predicted"/>
<dbReference type="RefSeq" id="WP_120723451.1">
    <property type="nucleotide sequence ID" value="NZ_CP032698.1"/>
</dbReference>
<protein>
    <submittedName>
        <fullName evidence="4">Alkanal monooxygenase alpha chain</fullName>
        <ecNumber evidence="4">1.14.14.3</ecNumber>
    </submittedName>
</protein>
<dbReference type="Pfam" id="PF00296">
    <property type="entry name" value="Bac_luciferase"/>
    <property type="match status" value="1"/>
</dbReference>
<evidence type="ECO:0000256" key="2">
    <source>
        <dbReference type="ARBA" id="ARBA00023033"/>
    </source>
</evidence>
<keyword evidence="5" id="KW-1185">Reference proteome</keyword>
<dbReference type="KEGG" id="shun:DWB77_05147"/>
<dbReference type="InterPro" id="IPR036661">
    <property type="entry name" value="Luciferase-like_sf"/>
</dbReference>
<dbReference type="PANTHER" id="PTHR30137:SF8">
    <property type="entry name" value="BLR5498 PROTEIN"/>
    <property type="match status" value="1"/>
</dbReference>
<dbReference type="NCBIfam" id="TIGR04020">
    <property type="entry name" value="seco_metab_LLM"/>
    <property type="match status" value="1"/>
</dbReference>
<dbReference type="EC" id="1.14.14.3" evidence="4"/>
<dbReference type="PANTHER" id="PTHR30137">
    <property type="entry name" value="LUCIFERASE-LIKE MONOOXYGENASE"/>
    <property type="match status" value="1"/>
</dbReference>
<dbReference type="OrthoDB" id="5478077at2"/>
<evidence type="ECO:0000259" key="3">
    <source>
        <dbReference type="Pfam" id="PF00296"/>
    </source>
</evidence>
<evidence type="ECO:0000256" key="1">
    <source>
        <dbReference type="ARBA" id="ARBA00023002"/>
    </source>
</evidence>
<dbReference type="InterPro" id="IPR011251">
    <property type="entry name" value="Luciferase-like_dom"/>
</dbReference>
<sequence length="380" mass="40733">MNADSRQTGSHGADGSAGERPLDFGVFFFAAVGDRAEETYRLMLDAARRADELGFGFVSTPERHFHRFGGAFPNPAVTSAAIAAVTSRIQIRAGSVVTPLHPAARIVEDFAMVDGISGGRVAISVGSGWNVNDFVIAPEKYETRREQMIKDVTDIRTAWRTGHWTGPNPLGVETTLPVFPRPVQDDLSVWVTASRSEGTFREAGRLGCNILTHLENQDVESLGDKIALYRSARAEAGWDGPGKVTVMMHTYVADDAATAREVGGGALRDYLLSAIDLEALAVEAGGRMSGNKQGREVLSAVKAQRKLAELGVNRYLSGNSLIGSVEECTETARRVRAAGVDEIACLVDFVADPRLVLASLERVAAVRREAARAAEPVLAA</sequence>
<dbReference type="InterPro" id="IPR050766">
    <property type="entry name" value="Bact_Lucif_Oxidored"/>
</dbReference>
<dbReference type="Gene3D" id="3.20.20.30">
    <property type="entry name" value="Luciferase-like domain"/>
    <property type="match status" value="1"/>
</dbReference>
<organism evidence="4 5">
    <name type="scientific">Streptomyces hundungensis</name>
    <dbReference type="NCBI Taxonomy" id="1077946"/>
    <lineage>
        <taxon>Bacteria</taxon>
        <taxon>Bacillati</taxon>
        <taxon>Actinomycetota</taxon>
        <taxon>Actinomycetes</taxon>
        <taxon>Kitasatosporales</taxon>
        <taxon>Streptomycetaceae</taxon>
        <taxon>Streptomyces</taxon>
    </lineage>
</organism>
<dbReference type="Proteomes" id="UP000271554">
    <property type="component" value="Chromosome"/>
</dbReference>
<reference evidence="4 5" key="1">
    <citation type="submission" date="2018-10" db="EMBL/GenBank/DDBJ databases">
        <title>Relationship between Morphology and Antimicrobial Activity in Streptomyces.</title>
        <authorList>
            <person name="Kang H.J."/>
            <person name="Kim S.B."/>
        </authorList>
    </citation>
    <scope>NUCLEOTIDE SEQUENCE [LARGE SCALE GENOMIC DNA]</scope>
    <source>
        <strain evidence="4 5">BH38</strain>
    </source>
</reference>
<keyword evidence="1 4" id="KW-0560">Oxidoreductase</keyword>
<dbReference type="EMBL" id="CP032698">
    <property type="protein sequence ID" value="AYG82955.1"/>
    <property type="molecule type" value="Genomic_DNA"/>
</dbReference>
<evidence type="ECO:0000313" key="4">
    <source>
        <dbReference type="EMBL" id="AYG82955.1"/>
    </source>
</evidence>
<accession>A0A387HGJ4</accession>
<dbReference type="GO" id="GO:0047646">
    <property type="term" value="F:alkanal monooxygenase (FMN-linked) activity"/>
    <property type="evidence" value="ECO:0007669"/>
    <property type="project" value="UniProtKB-EC"/>
</dbReference>
<evidence type="ECO:0000313" key="5">
    <source>
        <dbReference type="Proteomes" id="UP000271554"/>
    </source>
</evidence>
<dbReference type="SUPFAM" id="SSF51679">
    <property type="entry name" value="Bacterial luciferase-like"/>
    <property type="match status" value="1"/>
</dbReference>
<dbReference type="AlphaFoldDB" id="A0A387HGJ4"/>
<name>A0A387HGJ4_9ACTN</name>
<dbReference type="GO" id="GO:0005829">
    <property type="term" value="C:cytosol"/>
    <property type="evidence" value="ECO:0007669"/>
    <property type="project" value="TreeGrafter"/>
</dbReference>
<dbReference type="InterPro" id="IPR024011">
    <property type="entry name" value="Biosynth_lucif-like_mOase_dom"/>
</dbReference>
<keyword evidence="2 4" id="KW-0503">Monooxygenase</keyword>
<feature type="domain" description="Luciferase-like" evidence="3">
    <location>
        <begin position="23"/>
        <end position="342"/>
    </location>
</feature>